<dbReference type="InterPro" id="IPR011010">
    <property type="entry name" value="DNA_brk_join_enz"/>
</dbReference>
<keyword evidence="1" id="KW-0233">DNA recombination</keyword>
<proteinExistence type="predicted"/>
<reference evidence="2" key="1">
    <citation type="submission" date="2022-01" db="EMBL/GenBank/DDBJ databases">
        <authorList>
            <person name="Lagorce A."/>
        </authorList>
    </citation>
    <scope>NUCLEOTIDE SEQUENCE</scope>
    <source>
        <strain evidence="2">Th15_F1_A12</strain>
    </source>
</reference>
<evidence type="ECO:0008006" key="4">
    <source>
        <dbReference type="Google" id="ProtNLM"/>
    </source>
</evidence>
<evidence type="ECO:0000313" key="2">
    <source>
        <dbReference type="EMBL" id="CAH1594967.1"/>
    </source>
</evidence>
<protein>
    <recommendedName>
        <fullName evidence="4">Tyr recombinase domain-containing protein</fullName>
    </recommendedName>
</protein>
<sequence>MQWKKCMQRINDKTYNKHWIYLDDNDVPLLLPCLYNRYTTLNGLSVVHEKVKNPETEQYDFQFKEVEIGEDAQYVRGEKLGVFLECLEDYAKGSDHPLLTLDNHAALPAEYINTFINDHLIHTMEASEVVVNRAVMSLSSYYNWLSYFFDTPYKKIFIYSENREIVRSNNKSKLIIKYLLPATRELLYRNCSTLLSEITLRNGGELGCRTRENQGFYLEDFKADGSTQKGLLSLFKDMADNPDKEEFEYHLASFHAKYGAKRKLYIERNHLALMKRYYDLERPKTECNQLLVSNSSNSSRGKVVSKRFGSDVFAYVLNKVRKLMQENPEAYSGYQELDKALSYHHLRHSFGTDIFYEGCQKARKSYESITTESAVYIETARRLGHKVDSKYSNQTTKVYIHACGQRQQLLKDVVHG</sequence>
<comment type="caution">
    <text evidence="2">The sequence shown here is derived from an EMBL/GenBank/DDBJ whole genome shotgun (WGS) entry which is preliminary data.</text>
</comment>
<name>A0AAU9QPY9_9VIBR</name>
<dbReference type="Proteomes" id="UP001295462">
    <property type="component" value="Unassembled WGS sequence"/>
</dbReference>
<evidence type="ECO:0000256" key="1">
    <source>
        <dbReference type="ARBA" id="ARBA00023172"/>
    </source>
</evidence>
<dbReference type="Gene3D" id="1.10.443.10">
    <property type="entry name" value="Intergrase catalytic core"/>
    <property type="match status" value="1"/>
</dbReference>
<dbReference type="GO" id="GO:0003677">
    <property type="term" value="F:DNA binding"/>
    <property type="evidence" value="ECO:0007669"/>
    <property type="project" value="InterPro"/>
</dbReference>
<dbReference type="InterPro" id="IPR013762">
    <property type="entry name" value="Integrase-like_cat_sf"/>
</dbReference>
<evidence type="ECO:0000313" key="3">
    <source>
        <dbReference type="Proteomes" id="UP001295462"/>
    </source>
</evidence>
<organism evidence="2 3">
    <name type="scientific">Vibrio jasicida</name>
    <dbReference type="NCBI Taxonomy" id="766224"/>
    <lineage>
        <taxon>Bacteria</taxon>
        <taxon>Pseudomonadati</taxon>
        <taxon>Pseudomonadota</taxon>
        <taxon>Gammaproteobacteria</taxon>
        <taxon>Vibrionales</taxon>
        <taxon>Vibrionaceae</taxon>
        <taxon>Vibrio</taxon>
    </lineage>
</organism>
<dbReference type="GO" id="GO:0015074">
    <property type="term" value="P:DNA integration"/>
    <property type="evidence" value="ECO:0007669"/>
    <property type="project" value="InterPro"/>
</dbReference>
<accession>A0AAU9QPY9</accession>
<dbReference type="GO" id="GO:0006310">
    <property type="term" value="P:DNA recombination"/>
    <property type="evidence" value="ECO:0007669"/>
    <property type="project" value="UniProtKB-KW"/>
</dbReference>
<gene>
    <name evidence="2" type="ORF">THF1A12_30013</name>
</gene>
<dbReference type="SUPFAM" id="SSF56349">
    <property type="entry name" value="DNA breaking-rejoining enzymes"/>
    <property type="match status" value="1"/>
</dbReference>
<dbReference type="AlphaFoldDB" id="A0AAU9QPY9"/>
<dbReference type="EMBL" id="CAKMUD010000083">
    <property type="protein sequence ID" value="CAH1594967.1"/>
    <property type="molecule type" value="Genomic_DNA"/>
</dbReference>